<gene>
    <name evidence="7" type="ORF">F511_28919</name>
</gene>
<proteinExistence type="predicted"/>
<dbReference type="InterPro" id="IPR018289">
    <property type="entry name" value="MULE_transposase_dom"/>
</dbReference>
<dbReference type="EMBL" id="KV016231">
    <property type="protein sequence ID" value="KZV20019.1"/>
    <property type="molecule type" value="Genomic_DNA"/>
</dbReference>
<dbReference type="AlphaFoldDB" id="A0A2Z7ALF5"/>
<evidence type="ECO:0000256" key="3">
    <source>
        <dbReference type="ARBA" id="ARBA00022833"/>
    </source>
</evidence>
<feature type="region of interest" description="Disordered" evidence="5">
    <location>
        <begin position="183"/>
        <end position="232"/>
    </location>
</feature>
<dbReference type="PANTHER" id="PTHR31973">
    <property type="entry name" value="POLYPROTEIN, PUTATIVE-RELATED"/>
    <property type="match status" value="1"/>
</dbReference>
<keyword evidence="1" id="KW-0479">Metal-binding</keyword>
<dbReference type="Proteomes" id="UP000250235">
    <property type="component" value="Unassembled WGS sequence"/>
</dbReference>
<dbReference type="OrthoDB" id="912552at2759"/>
<evidence type="ECO:0000256" key="5">
    <source>
        <dbReference type="SAM" id="MobiDB-lite"/>
    </source>
</evidence>
<dbReference type="GO" id="GO:0008270">
    <property type="term" value="F:zinc ion binding"/>
    <property type="evidence" value="ECO:0007669"/>
    <property type="project" value="UniProtKB-KW"/>
</dbReference>
<keyword evidence="2 4" id="KW-0863">Zinc-finger</keyword>
<feature type="region of interest" description="Disordered" evidence="5">
    <location>
        <begin position="812"/>
        <end position="844"/>
    </location>
</feature>
<accession>A0A2Z7ALF5</accession>
<feature type="domain" description="SWIM-type" evidence="6">
    <location>
        <begin position="736"/>
        <end position="768"/>
    </location>
</feature>
<evidence type="ECO:0000256" key="4">
    <source>
        <dbReference type="PROSITE-ProRule" id="PRU00325"/>
    </source>
</evidence>
<evidence type="ECO:0000313" key="7">
    <source>
        <dbReference type="EMBL" id="KZV20019.1"/>
    </source>
</evidence>
<evidence type="ECO:0000313" key="8">
    <source>
        <dbReference type="Proteomes" id="UP000250235"/>
    </source>
</evidence>
<reference evidence="7 8" key="1">
    <citation type="journal article" date="2015" name="Proc. Natl. Acad. Sci. U.S.A.">
        <title>The resurrection genome of Boea hygrometrica: A blueprint for survival of dehydration.</title>
        <authorList>
            <person name="Xiao L."/>
            <person name="Yang G."/>
            <person name="Zhang L."/>
            <person name="Yang X."/>
            <person name="Zhao S."/>
            <person name="Ji Z."/>
            <person name="Zhou Q."/>
            <person name="Hu M."/>
            <person name="Wang Y."/>
            <person name="Chen M."/>
            <person name="Xu Y."/>
            <person name="Jin H."/>
            <person name="Xiao X."/>
            <person name="Hu G."/>
            <person name="Bao F."/>
            <person name="Hu Y."/>
            <person name="Wan P."/>
            <person name="Li L."/>
            <person name="Deng X."/>
            <person name="Kuang T."/>
            <person name="Xiang C."/>
            <person name="Zhu J.K."/>
            <person name="Oliver M.J."/>
            <person name="He Y."/>
        </authorList>
    </citation>
    <scope>NUCLEOTIDE SEQUENCE [LARGE SCALE GENOMIC DNA]</scope>
    <source>
        <strain evidence="8">cv. XS01</strain>
    </source>
</reference>
<sequence>MASVNVLIYYGGYVVVAEGRVGYSIPATRPMRISRSITYSQLIYDVQRMLAINPQEFHIKLSTKYSYNMMASYIEEHVHITDDDSLQFMLDLPTLDCLYLYVETLPVDDDVAHDDDPQSFIPIITQGFRTMAVDDEAGTSTYHDWDHYISSATEEPIAWGSTVGTRSLFQEYHGEYNTFDANVQEPDDLFGDSAQNVTSSEHSTEGSDSDENVDEMRTPTSNEPTGSHMPYDPIMREVPQFMNTVLDEQVPDSYGLPSGGRTSFYDPGRPKLSTKMVFKTKKELIAAVKDFSIRVARREYMVVQSSPTIWKVKCKNMSGGGYCGWGLRACLKQNTGYFMITKYGGDHTCISNQVGIDHHNLDVNTIASSLLGIVRCDPAYEIKYVRENIKEKYGYDISYGKAWKGLKRAVEIVYGTWESSVAMLPKYMGALSKYNPGTIIEWKHLRPNEQPHKTLNFVFWAFKPCIDGFEHCRQIISVDGTHLYTKYKHKLLIAVTLDANNQVLPLAFALVDEETYESWHWFLHNIAVHVTKGRRGVCLISDRHMGISSAVQALPDFQPPRGVHRFCLRHVCSNFNSRFKNTHLKDLCWEAGTQHQISKFNSVMEAIKSINVVAFNYLTNIPKEKWSMCHDGGWRRGVMTTNMSECINGVLKGARRLPVTAIVELTFQRCVQYYMVRRTRSETMLGKRQPWTDYAFQKFDTWSRKAVEHRVVKFDNRDMTASVATGARPGRQNHVQAVNISTRDCTCGKWTIVGIPCSHVICATKWFGLDPAQLVQPWFSVTAYVSTYDGRFYPVHDEQYWDEPTFRLQHNTARRERRRAGRDRTTRYRNEMDQSSSRQRQIRR</sequence>
<dbReference type="PANTHER" id="PTHR31973:SF195">
    <property type="entry name" value="MUDR FAMILY TRANSPOSASE"/>
    <property type="match status" value="1"/>
</dbReference>
<dbReference type="Pfam" id="PF04434">
    <property type="entry name" value="SWIM"/>
    <property type="match status" value="1"/>
</dbReference>
<evidence type="ECO:0000256" key="1">
    <source>
        <dbReference type="ARBA" id="ARBA00022723"/>
    </source>
</evidence>
<dbReference type="InterPro" id="IPR007527">
    <property type="entry name" value="Znf_SWIM"/>
</dbReference>
<keyword evidence="3" id="KW-0862">Zinc</keyword>
<dbReference type="PROSITE" id="PS50966">
    <property type="entry name" value="ZF_SWIM"/>
    <property type="match status" value="1"/>
</dbReference>
<feature type="compositionally biased region" description="Basic and acidic residues" evidence="5">
    <location>
        <begin position="822"/>
        <end position="832"/>
    </location>
</feature>
<evidence type="ECO:0000259" key="6">
    <source>
        <dbReference type="PROSITE" id="PS50966"/>
    </source>
</evidence>
<organism evidence="7 8">
    <name type="scientific">Dorcoceras hygrometricum</name>
    <dbReference type="NCBI Taxonomy" id="472368"/>
    <lineage>
        <taxon>Eukaryota</taxon>
        <taxon>Viridiplantae</taxon>
        <taxon>Streptophyta</taxon>
        <taxon>Embryophyta</taxon>
        <taxon>Tracheophyta</taxon>
        <taxon>Spermatophyta</taxon>
        <taxon>Magnoliopsida</taxon>
        <taxon>eudicotyledons</taxon>
        <taxon>Gunneridae</taxon>
        <taxon>Pentapetalae</taxon>
        <taxon>asterids</taxon>
        <taxon>lamiids</taxon>
        <taxon>Lamiales</taxon>
        <taxon>Gesneriaceae</taxon>
        <taxon>Didymocarpoideae</taxon>
        <taxon>Trichosporeae</taxon>
        <taxon>Loxocarpinae</taxon>
        <taxon>Dorcoceras</taxon>
    </lineage>
</organism>
<keyword evidence="8" id="KW-1185">Reference proteome</keyword>
<evidence type="ECO:0000256" key="2">
    <source>
        <dbReference type="ARBA" id="ARBA00022771"/>
    </source>
</evidence>
<dbReference type="InterPro" id="IPR006564">
    <property type="entry name" value="Znf_PMZ"/>
</dbReference>
<feature type="compositionally biased region" description="Low complexity" evidence="5">
    <location>
        <begin position="834"/>
        <end position="844"/>
    </location>
</feature>
<dbReference type="Pfam" id="PF10551">
    <property type="entry name" value="MULE"/>
    <property type="match status" value="1"/>
</dbReference>
<name>A0A2Z7ALF5_9LAMI</name>
<dbReference type="SMART" id="SM00575">
    <property type="entry name" value="ZnF_PMZ"/>
    <property type="match status" value="1"/>
</dbReference>
<protein>
    <recommendedName>
        <fullName evidence="6">SWIM-type domain-containing protein</fullName>
    </recommendedName>
</protein>